<keyword evidence="1" id="KW-0175">Coiled coil</keyword>
<evidence type="ECO:0000313" key="3">
    <source>
        <dbReference type="Proteomes" id="UP001190700"/>
    </source>
</evidence>
<dbReference type="EMBL" id="LGRX02026609">
    <property type="protein sequence ID" value="KAK3250589.1"/>
    <property type="molecule type" value="Genomic_DNA"/>
</dbReference>
<evidence type="ECO:0000313" key="2">
    <source>
        <dbReference type="EMBL" id="KAK3250589.1"/>
    </source>
</evidence>
<gene>
    <name evidence="2" type="ORF">CYMTET_40040</name>
</gene>
<dbReference type="AlphaFoldDB" id="A0AAE0C9X5"/>
<evidence type="ECO:0000256" key="1">
    <source>
        <dbReference type="SAM" id="Coils"/>
    </source>
</evidence>
<protein>
    <submittedName>
        <fullName evidence="2">Uncharacterized protein</fullName>
    </submittedName>
</protein>
<comment type="caution">
    <text evidence="2">The sequence shown here is derived from an EMBL/GenBank/DDBJ whole genome shotgun (WGS) entry which is preliminary data.</text>
</comment>
<accession>A0AAE0C9X5</accession>
<organism evidence="2 3">
    <name type="scientific">Cymbomonas tetramitiformis</name>
    <dbReference type="NCBI Taxonomy" id="36881"/>
    <lineage>
        <taxon>Eukaryota</taxon>
        <taxon>Viridiplantae</taxon>
        <taxon>Chlorophyta</taxon>
        <taxon>Pyramimonadophyceae</taxon>
        <taxon>Pyramimonadales</taxon>
        <taxon>Pyramimonadaceae</taxon>
        <taxon>Cymbomonas</taxon>
    </lineage>
</organism>
<sequence>MAFQQNAAKMAPTESDVRTSFEKIAAKIAETEQSINSLQTSDARTFENIVTGQAKLVTFEKSLMLQKRAIELLPKTSTVTNIVQRLEKLETKFESHSQLEKELGRLQGRNEILERELKMAEQANTLLSSQLQSQQDQV</sequence>
<dbReference type="Proteomes" id="UP001190700">
    <property type="component" value="Unassembled WGS sequence"/>
</dbReference>
<keyword evidence="3" id="KW-1185">Reference proteome</keyword>
<reference evidence="2 3" key="1">
    <citation type="journal article" date="2015" name="Genome Biol. Evol.">
        <title>Comparative Genomics of a Bacterivorous Green Alga Reveals Evolutionary Causalities and Consequences of Phago-Mixotrophic Mode of Nutrition.</title>
        <authorList>
            <person name="Burns J.A."/>
            <person name="Paasch A."/>
            <person name="Narechania A."/>
            <person name="Kim E."/>
        </authorList>
    </citation>
    <scope>NUCLEOTIDE SEQUENCE [LARGE SCALE GENOMIC DNA]</scope>
    <source>
        <strain evidence="2 3">PLY_AMNH</strain>
    </source>
</reference>
<feature type="coiled-coil region" evidence="1">
    <location>
        <begin position="96"/>
        <end position="137"/>
    </location>
</feature>
<proteinExistence type="predicted"/>
<name>A0AAE0C9X5_9CHLO</name>